<dbReference type="GO" id="GO:0055085">
    <property type="term" value="P:transmembrane transport"/>
    <property type="evidence" value="ECO:0007669"/>
    <property type="project" value="InterPro"/>
</dbReference>
<feature type="transmembrane region" description="Helical" evidence="7">
    <location>
        <begin position="361"/>
        <end position="383"/>
    </location>
</feature>
<reference evidence="9 11" key="1">
    <citation type="submission" date="2016-10" db="EMBL/GenBank/DDBJ databases">
        <authorList>
            <person name="de Groot N.N."/>
        </authorList>
    </citation>
    <scope>NUCLEOTIDE SEQUENCE [LARGE SCALE GENOMIC DNA]</scope>
    <source>
        <strain evidence="9 11">WG14</strain>
    </source>
</reference>
<keyword evidence="2 7" id="KW-0813">Transport</keyword>
<keyword evidence="3" id="KW-1003">Cell membrane</keyword>
<keyword evidence="4 7" id="KW-0812">Transmembrane</keyword>
<organism evidence="9 11">
    <name type="scientific">Geotoga petraea</name>
    <dbReference type="NCBI Taxonomy" id="28234"/>
    <lineage>
        <taxon>Bacteria</taxon>
        <taxon>Thermotogati</taxon>
        <taxon>Thermotogota</taxon>
        <taxon>Thermotogae</taxon>
        <taxon>Petrotogales</taxon>
        <taxon>Petrotogaceae</taxon>
        <taxon>Geotoga</taxon>
    </lineage>
</organism>
<dbReference type="OrthoDB" id="9809173at2"/>
<dbReference type="InterPro" id="IPR051393">
    <property type="entry name" value="ABC_transporter_permease"/>
</dbReference>
<accession>A0A1G6K9R5</accession>
<evidence type="ECO:0000313" key="11">
    <source>
        <dbReference type="Proteomes" id="UP000199322"/>
    </source>
</evidence>
<dbReference type="Pfam" id="PF00528">
    <property type="entry name" value="BPD_transp_1"/>
    <property type="match status" value="1"/>
</dbReference>
<evidence type="ECO:0000259" key="8">
    <source>
        <dbReference type="PROSITE" id="PS50928"/>
    </source>
</evidence>
<evidence type="ECO:0000256" key="7">
    <source>
        <dbReference type="RuleBase" id="RU363032"/>
    </source>
</evidence>
<feature type="transmembrane region" description="Helical" evidence="7">
    <location>
        <begin position="163"/>
        <end position="182"/>
    </location>
</feature>
<evidence type="ECO:0000256" key="4">
    <source>
        <dbReference type="ARBA" id="ARBA00022692"/>
    </source>
</evidence>
<keyword evidence="5 7" id="KW-1133">Transmembrane helix</keyword>
<dbReference type="PANTHER" id="PTHR30193:SF37">
    <property type="entry name" value="INNER MEMBRANE ABC TRANSPORTER PERMEASE PROTEIN YCJO"/>
    <property type="match status" value="1"/>
</dbReference>
<evidence type="ECO:0000256" key="5">
    <source>
        <dbReference type="ARBA" id="ARBA00022989"/>
    </source>
</evidence>
<dbReference type="AlphaFoldDB" id="A0A1G6K9R5"/>
<feature type="transmembrane region" description="Helical" evidence="7">
    <location>
        <begin position="139"/>
        <end position="157"/>
    </location>
</feature>
<sequence>MGIPAEYSILLITFLIIAILLILKRVFRSTLKPVNYRKARESITAYLYLLPAFVVLSIFIFWPVFYSFFLSFFKWDFQTQGNPIFIGFDNYTRLFKLDNPIEMSFDVAFFNTLLIVMVFIFLMHFLLDMKKIQNKKYKNAIKYGSFIGIAGLILTSFYSTFGIIASIILLVIYTVLLAKRFILKSPDKLMARLFIFVSVFIFAKLIGVNEIFAYISQAKQEADFVKALWNTAYYVILSTPITIFFALIIALLLNNQIKGKTFFRTIYFIPFVTSVVAVSLVWQWIFNDNGLLNYILSMFGIDRILWLKDEAYTIPTIAIISIWKLVGYYSVIFLSGLQNIDRSYYEAAEVDGASFTQKFKFITWPLLSPTTFFILIVSMINAFKVFSEIFVLYSGMPGPYNNSGLTVVYYIYDKFYSQQRMGQASAAAYVLFGVILLFTFIQLRTGNRRVHYDS</sequence>
<dbReference type="STRING" id="28234.SAMN04488588_0771"/>
<evidence type="ECO:0000313" key="12">
    <source>
        <dbReference type="Proteomes" id="UP000297288"/>
    </source>
</evidence>
<comment type="similarity">
    <text evidence="7">Belongs to the binding-protein-dependent transport system permease family.</text>
</comment>
<dbReference type="SUPFAM" id="SSF161098">
    <property type="entry name" value="MetI-like"/>
    <property type="match status" value="1"/>
</dbReference>
<dbReference type="PANTHER" id="PTHR30193">
    <property type="entry name" value="ABC TRANSPORTER PERMEASE PROTEIN"/>
    <property type="match status" value="1"/>
</dbReference>
<dbReference type="PROSITE" id="PS50928">
    <property type="entry name" value="ABC_TM1"/>
    <property type="match status" value="1"/>
</dbReference>
<protein>
    <submittedName>
        <fullName evidence="9">Carbohydrate ABC transporter membrane protein 1, CUT1 family</fullName>
    </submittedName>
    <submittedName>
        <fullName evidence="10">Sugar ABC transporter permease</fullName>
    </submittedName>
</protein>
<dbReference type="EMBL" id="SRME01000002">
    <property type="protein sequence ID" value="TGG88454.1"/>
    <property type="molecule type" value="Genomic_DNA"/>
</dbReference>
<feature type="transmembrane region" description="Helical" evidence="7">
    <location>
        <begin position="291"/>
        <end position="307"/>
    </location>
</feature>
<feature type="transmembrane region" description="Helical" evidence="7">
    <location>
        <begin position="314"/>
        <end position="334"/>
    </location>
</feature>
<feature type="domain" description="ABC transmembrane type-1" evidence="8">
    <location>
        <begin position="228"/>
        <end position="442"/>
    </location>
</feature>
<dbReference type="GO" id="GO:0005886">
    <property type="term" value="C:plasma membrane"/>
    <property type="evidence" value="ECO:0007669"/>
    <property type="project" value="UniProtKB-SubCell"/>
</dbReference>
<feature type="transmembrane region" description="Helical" evidence="7">
    <location>
        <begin position="6"/>
        <end position="23"/>
    </location>
</feature>
<feature type="transmembrane region" description="Helical" evidence="7">
    <location>
        <begin position="189"/>
        <end position="212"/>
    </location>
</feature>
<evidence type="ECO:0000256" key="6">
    <source>
        <dbReference type="ARBA" id="ARBA00023136"/>
    </source>
</evidence>
<evidence type="ECO:0000256" key="1">
    <source>
        <dbReference type="ARBA" id="ARBA00004651"/>
    </source>
</evidence>
<dbReference type="InterPro" id="IPR000515">
    <property type="entry name" value="MetI-like"/>
</dbReference>
<evidence type="ECO:0000313" key="10">
    <source>
        <dbReference type="EMBL" id="TGG88454.1"/>
    </source>
</evidence>
<evidence type="ECO:0000313" key="9">
    <source>
        <dbReference type="EMBL" id="SDC27056.1"/>
    </source>
</evidence>
<keyword evidence="11" id="KW-1185">Reference proteome</keyword>
<proteinExistence type="inferred from homology"/>
<feature type="transmembrane region" description="Helical" evidence="7">
    <location>
        <begin position="107"/>
        <end position="127"/>
    </location>
</feature>
<feature type="transmembrane region" description="Helical" evidence="7">
    <location>
        <begin position="265"/>
        <end position="285"/>
    </location>
</feature>
<dbReference type="Gene3D" id="1.10.3720.10">
    <property type="entry name" value="MetI-like"/>
    <property type="match status" value="2"/>
</dbReference>
<dbReference type="Proteomes" id="UP000297288">
    <property type="component" value="Unassembled WGS sequence"/>
</dbReference>
<dbReference type="CDD" id="cd06261">
    <property type="entry name" value="TM_PBP2"/>
    <property type="match status" value="1"/>
</dbReference>
<name>A0A1G6K9R5_9BACT</name>
<keyword evidence="6 7" id="KW-0472">Membrane</keyword>
<dbReference type="Proteomes" id="UP000199322">
    <property type="component" value="Unassembled WGS sequence"/>
</dbReference>
<gene>
    <name evidence="10" type="ORF">E4650_05260</name>
    <name evidence="9" type="ORF">SAMN04488588_0771</name>
</gene>
<feature type="transmembrane region" description="Helical" evidence="7">
    <location>
        <begin position="390"/>
        <end position="412"/>
    </location>
</feature>
<reference evidence="10 12" key="2">
    <citation type="submission" date="2019-04" db="EMBL/GenBank/DDBJ databases">
        <title>Draft genome sequence data and analysis of a Fermenting Bacterium, Geotoga petraea strain HO-Geo1, isolated from heavy-oil petroleum reservoir in Russia.</title>
        <authorList>
            <person name="Grouzdev D.S."/>
            <person name="Semenova E.M."/>
            <person name="Sokolova D.S."/>
            <person name="Tourova T.P."/>
            <person name="Poltaraus A.B."/>
            <person name="Nazina T.N."/>
        </authorList>
    </citation>
    <scope>NUCLEOTIDE SEQUENCE [LARGE SCALE GENOMIC DNA]</scope>
    <source>
        <strain evidence="10 12">HO-Geo1</strain>
    </source>
</reference>
<feature type="transmembrane region" description="Helical" evidence="7">
    <location>
        <begin position="43"/>
        <end position="65"/>
    </location>
</feature>
<feature type="transmembrane region" description="Helical" evidence="7">
    <location>
        <begin position="424"/>
        <end position="443"/>
    </location>
</feature>
<evidence type="ECO:0000256" key="2">
    <source>
        <dbReference type="ARBA" id="ARBA00022448"/>
    </source>
</evidence>
<comment type="subcellular location">
    <subcellularLocation>
        <location evidence="1 7">Cell membrane</location>
        <topology evidence="1 7">Multi-pass membrane protein</topology>
    </subcellularLocation>
</comment>
<dbReference type="InterPro" id="IPR035906">
    <property type="entry name" value="MetI-like_sf"/>
</dbReference>
<feature type="transmembrane region" description="Helical" evidence="7">
    <location>
        <begin position="232"/>
        <end position="253"/>
    </location>
</feature>
<dbReference type="EMBL" id="FMYV01000002">
    <property type="protein sequence ID" value="SDC27056.1"/>
    <property type="molecule type" value="Genomic_DNA"/>
</dbReference>
<evidence type="ECO:0000256" key="3">
    <source>
        <dbReference type="ARBA" id="ARBA00022475"/>
    </source>
</evidence>